<sequence length="437" mass="48008">MSLPAPCTQASRIVRSCPCVGTHLPRPAPRPHKHPRPPARRARPPHAARCMRPLPCTPAPAHHAPVRARPRSCTHRAAPVSRTRRARTPRTCRARWRTRRNFVPAPARTLMRRARARTRVCAVPAGARREREPICAHVPRVRTVGRLHAPCPPPRMRCLPSTAPTAYASCSHPTYVPRAVPSPLPRACAACRHVRTCLAARGARLRPRTRRGRPCPRACAAPAYAARARTCVRAVPAGARRKRERMCTCRAYAPFAHAPPPHTAPTPPCPQTRAASRHVRTCLPARGARLRPCTHRAVACPRARVPALLARAPAYAPCTPPHTSRLPPHVRTCACAHVRAVIAAAPAHAPRPRTRTLLARAPAYVPCPQARAAGSARAVPGGARREREGMYAYAQCPPSRKRRPRAQRPRPCTLARRARACIRVRVCVVPYVPRTGM</sequence>
<protein>
    <submittedName>
        <fullName evidence="2">Uncharacterized protein</fullName>
    </submittedName>
</protein>
<dbReference type="Proteomes" id="UP001219525">
    <property type="component" value="Unassembled WGS sequence"/>
</dbReference>
<feature type="compositionally biased region" description="Basic residues" evidence="1">
    <location>
        <begin position="29"/>
        <end position="45"/>
    </location>
</feature>
<organism evidence="2 3">
    <name type="scientific">Mycena pura</name>
    <dbReference type="NCBI Taxonomy" id="153505"/>
    <lineage>
        <taxon>Eukaryota</taxon>
        <taxon>Fungi</taxon>
        <taxon>Dikarya</taxon>
        <taxon>Basidiomycota</taxon>
        <taxon>Agaricomycotina</taxon>
        <taxon>Agaricomycetes</taxon>
        <taxon>Agaricomycetidae</taxon>
        <taxon>Agaricales</taxon>
        <taxon>Marasmiineae</taxon>
        <taxon>Mycenaceae</taxon>
        <taxon>Mycena</taxon>
    </lineage>
</organism>
<feature type="region of interest" description="Disordered" evidence="1">
    <location>
        <begin position="25"/>
        <end position="45"/>
    </location>
</feature>
<comment type="caution">
    <text evidence="2">The sequence shown here is derived from an EMBL/GenBank/DDBJ whole genome shotgun (WGS) entry which is preliminary data.</text>
</comment>
<dbReference type="AlphaFoldDB" id="A0AAD6UY19"/>
<feature type="compositionally biased region" description="Basic residues" evidence="1">
    <location>
        <begin position="64"/>
        <end position="74"/>
    </location>
</feature>
<dbReference type="EMBL" id="JARJCW010000094">
    <property type="protein sequence ID" value="KAJ7194924.1"/>
    <property type="molecule type" value="Genomic_DNA"/>
</dbReference>
<name>A0AAD6UY19_9AGAR</name>
<proteinExistence type="predicted"/>
<gene>
    <name evidence="2" type="ORF">GGX14DRAFT_575927</name>
</gene>
<evidence type="ECO:0000256" key="1">
    <source>
        <dbReference type="SAM" id="MobiDB-lite"/>
    </source>
</evidence>
<feature type="compositionally biased region" description="Basic residues" evidence="1">
    <location>
        <begin position="82"/>
        <end position="91"/>
    </location>
</feature>
<evidence type="ECO:0000313" key="2">
    <source>
        <dbReference type="EMBL" id="KAJ7194924.1"/>
    </source>
</evidence>
<feature type="region of interest" description="Disordered" evidence="1">
    <location>
        <begin position="62"/>
        <end position="91"/>
    </location>
</feature>
<evidence type="ECO:0000313" key="3">
    <source>
        <dbReference type="Proteomes" id="UP001219525"/>
    </source>
</evidence>
<keyword evidence="3" id="KW-1185">Reference proteome</keyword>
<accession>A0AAD6UY19</accession>
<reference evidence="2" key="1">
    <citation type="submission" date="2023-03" db="EMBL/GenBank/DDBJ databases">
        <title>Massive genome expansion in bonnet fungi (Mycena s.s.) driven by repeated elements and novel gene families across ecological guilds.</title>
        <authorList>
            <consortium name="Lawrence Berkeley National Laboratory"/>
            <person name="Harder C.B."/>
            <person name="Miyauchi S."/>
            <person name="Viragh M."/>
            <person name="Kuo A."/>
            <person name="Thoen E."/>
            <person name="Andreopoulos B."/>
            <person name="Lu D."/>
            <person name="Skrede I."/>
            <person name="Drula E."/>
            <person name="Henrissat B."/>
            <person name="Morin E."/>
            <person name="Kohler A."/>
            <person name="Barry K."/>
            <person name="LaButti K."/>
            <person name="Morin E."/>
            <person name="Salamov A."/>
            <person name="Lipzen A."/>
            <person name="Mereny Z."/>
            <person name="Hegedus B."/>
            <person name="Baldrian P."/>
            <person name="Stursova M."/>
            <person name="Weitz H."/>
            <person name="Taylor A."/>
            <person name="Grigoriev I.V."/>
            <person name="Nagy L.G."/>
            <person name="Martin F."/>
            <person name="Kauserud H."/>
        </authorList>
    </citation>
    <scope>NUCLEOTIDE SEQUENCE</scope>
    <source>
        <strain evidence="2">9144</strain>
    </source>
</reference>